<evidence type="ECO:0000313" key="10">
    <source>
        <dbReference type="Proteomes" id="UP000199347"/>
    </source>
</evidence>
<dbReference type="EMBL" id="FMVW01000001">
    <property type="protein sequence ID" value="SCZ20715.1"/>
    <property type="molecule type" value="Genomic_DNA"/>
</dbReference>
<dbReference type="InterPro" id="IPR023416">
    <property type="entry name" value="Transthyretin/HIU_hydrolase_d"/>
</dbReference>
<dbReference type="Pfam" id="PF00576">
    <property type="entry name" value="Transthyretin"/>
    <property type="match status" value="1"/>
</dbReference>
<dbReference type="GO" id="GO:0006144">
    <property type="term" value="P:purine nucleobase metabolic process"/>
    <property type="evidence" value="ECO:0007669"/>
    <property type="project" value="UniProtKB-KW"/>
</dbReference>
<dbReference type="PANTHER" id="PTHR10395">
    <property type="entry name" value="URICASE AND TRANSTHYRETIN-RELATED"/>
    <property type="match status" value="1"/>
</dbReference>
<comment type="catalytic activity">
    <reaction evidence="1 7">
        <text>5-hydroxyisourate + H2O = 5-hydroxy-2-oxo-4-ureido-2,5-dihydro-1H-imidazole-5-carboxylate + H(+)</text>
        <dbReference type="Rhea" id="RHEA:23736"/>
        <dbReference type="ChEBI" id="CHEBI:15377"/>
        <dbReference type="ChEBI" id="CHEBI:15378"/>
        <dbReference type="ChEBI" id="CHEBI:18072"/>
        <dbReference type="ChEBI" id="CHEBI:58639"/>
        <dbReference type="EC" id="3.5.2.17"/>
    </reaction>
</comment>
<evidence type="ECO:0000259" key="8">
    <source>
        <dbReference type="Pfam" id="PF00576"/>
    </source>
</evidence>
<comment type="subunit">
    <text evidence="4 7">Homotetramer.</text>
</comment>
<name>A0A1G5M6C1_AFIMA</name>
<keyword evidence="6 7" id="KW-0378">Hydrolase</keyword>
<dbReference type="RefSeq" id="WP_092809008.1">
    <property type="nucleotide sequence ID" value="NZ_FMVW01000001.1"/>
</dbReference>
<evidence type="ECO:0000256" key="7">
    <source>
        <dbReference type="RuleBase" id="RU361270"/>
    </source>
</evidence>
<reference evidence="9 10" key="1">
    <citation type="submission" date="2016-10" db="EMBL/GenBank/DDBJ databases">
        <authorList>
            <person name="de Groot N.N."/>
        </authorList>
    </citation>
    <scope>NUCLEOTIDE SEQUENCE [LARGE SCALE GENOMIC DNA]</scope>
    <source>
        <strain evidence="9 10">DSM 2698</strain>
    </source>
</reference>
<dbReference type="STRING" id="1120955.SAMN03080610_00173"/>
<evidence type="ECO:0000256" key="5">
    <source>
        <dbReference type="ARBA" id="ARBA00022631"/>
    </source>
</evidence>
<accession>A0A1G5M6C1</accession>
<dbReference type="AlphaFoldDB" id="A0A1G5M6C1"/>
<gene>
    <name evidence="9" type="ORF">SAMN03080610_00173</name>
</gene>
<dbReference type="PROSITE" id="PS00769">
    <property type="entry name" value="TRANSTHYRETIN_2"/>
    <property type="match status" value="1"/>
</dbReference>
<dbReference type="PROSITE" id="PS00768">
    <property type="entry name" value="TRANSTHYRETIN_1"/>
    <property type="match status" value="1"/>
</dbReference>
<evidence type="ECO:0000256" key="3">
    <source>
        <dbReference type="ARBA" id="ARBA00009850"/>
    </source>
</evidence>
<dbReference type="Proteomes" id="UP000199347">
    <property type="component" value="Unassembled WGS sequence"/>
</dbReference>
<dbReference type="PANTHER" id="PTHR10395:SF7">
    <property type="entry name" value="5-HYDROXYISOURATE HYDROLASE"/>
    <property type="match status" value="1"/>
</dbReference>
<comment type="similarity">
    <text evidence="3 7">Belongs to the transthyretin family. 5-hydroxyisourate hydrolase subfamily.</text>
</comment>
<proteinExistence type="inferred from homology"/>
<dbReference type="InterPro" id="IPR023419">
    <property type="entry name" value="Transthyretin_CS"/>
</dbReference>
<dbReference type="InterPro" id="IPR023418">
    <property type="entry name" value="Thyroxine_BS"/>
</dbReference>
<evidence type="ECO:0000256" key="4">
    <source>
        <dbReference type="ARBA" id="ARBA00011881"/>
    </source>
</evidence>
<dbReference type="CDD" id="cd05822">
    <property type="entry name" value="TLP_HIUase"/>
    <property type="match status" value="1"/>
</dbReference>
<organism evidence="9 10">
    <name type="scientific">Afifella marina DSM 2698</name>
    <dbReference type="NCBI Taxonomy" id="1120955"/>
    <lineage>
        <taxon>Bacteria</taxon>
        <taxon>Pseudomonadati</taxon>
        <taxon>Pseudomonadota</taxon>
        <taxon>Alphaproteobacteria</taxon>
        <taxon>Hyphomicrobiales</taxon>
        <taxon>Afifellaceae</taxon>
        <taxon>Afifella</taxon>
    </lineage>
</organism>
<keyword evidence="10" id="KW-1185">Reference proteome</keyword>
<keyword evidence="5 7" id="KW-0659">Purine metabolism</keyword>
<evidence type="ECO:0000313" key="9">
    <source>
        <dbReference type="EMBL" id="SCZ20715.1"/>
    </source>
</evidence>
<comment type="function">
    <text evidence="2">Catalyzes the hydrolysis of 5-hydroxyisourate (HIU) to 2-oxo-4-hydroxy-4-carboxy-5-ureidoimidazoline (OHCU).</text>
</comment>
<dbReference type="InterPro" id="IPR036817">
    <property type="entry name" value="Transthyretin/HIU_hydrolase_sf"/>
</dbReference>
<dbReference type="OrthoDB" id="9792386at2"/>
<dbReference type="SUPFAM" id="SSF49472">
    <property type="entry name" value="Transthyretin (synonym: prealbumin)"/>
    <property type="match status" value="1"/>
</dbReference>
<sequence length="116" mass="12668">MSQGRLTTHVLDTAAGRPASGLRIELFDAAGEKLREVHTNDDGRCGAPLLEGSDFKAGHYELLFHVGDYFRGSGVDLPDPAFFDVVPVRFGLADEEAHYHVPLLVSPYGYSTYRGS</sequence>
<dbReference type="GO" id="GO:0033971">
    <property type="term" value="F:hydroxyisourate hydrolase activity"/>
    <property type="evidence" value="ECO:0007669"/>
    <property type="project" value="UniProtKB-EC"/>
</dbReference>
<dbReference type="FunFam" id="2.60.40.180:FF:000005">
    <property type="entry name" value="5-hydroxyisourate hydrolase"/>
    <property type="match status" value="1"/>
</dbReference>
<protein>
    <recommendedName>
        <fullName evidence="7">5-hydroxyisourate hydrolase</fullName>
        <shortName evidence="7">HIU hydrolase</shortName>
        <shortName evidence="7">HIUHase</shortName>
        <ecNumber evidence="7">3.5.2.17</ecNumber>
    </recommendedName>
</protein>
<evidence type="ECO:0000256" key="2">
    <source>
        <dbReference type="ARBA" id="ARBA00002704"/>
    </source>
</evidence>
<dbReference type="NCBIfam" id="TIGR02962">
    <property type="entry name" value="hdxy_isourate"/>
    <property type="match status" value="1"/>
</dbReference>
<evidence type="ECO:0000256" key="6">
    <source>
        <dbReference type="ARBA" id="ARBA00022801"/>
    </source>
</evidence>
<feature type="domain" description="Transthyretin/hydroxyisourate hydrolase" evidence="8">
    <location>
        <begin position="6"/>
        <end position="115"/>
    </location>
</feature>
<dbReference type="InterPro" id="IPR014306">
    <property type="entry name" value="Hydroxyisourate_hydrolase"/>
</dbReference>
<dbReference type="EC" id="3.5.2.17" evidence="7"/>
<dbReference type="Gene3D" id="2.60.40.180">
    <property type="entry name" value="Transthyretin/hydroxyisourate hydrolase domain"/>
    <property type="match status" value="1"/>
</dbReference>
<evidence type="ECO:0000256" key="1">
    <source>
        <dbReference type="ARBA" id="ARBA00001043"/>
    </source>
</evidence>